<proteinExistence type="predicted"/>
<accession>A0AAU9LML2</accession>
<comment type="caution">
    <text evidence="1">The sequence shown here is derived from an EMBL/GenBank/DDBJ whole genome shotgun (WGS) entry which is preliminary data.</text>
</comment>
<dbReference type="Proteomes" id="UP001157418">
    <property type="component" value="Unassembled WGS sequence"/>
</dbReference>
<gene>
    <name evidence="1" type="ORF">LVIROSA_LOCUS2580</name>
</gene>
<evidence type="ECO:0000313" key="1">
    <source>
        <dbReference type="EMBL" id="CAH1414676.1"/>
    </source>
</evidence>
<reference evidence="1 2" key="1">
    <citation type="submission" date="2022-01" db="EMBL/GenBank/DDBJ databases">
        <authorList>
            <person name="Xiong W."/>
            <person name="Schranz E."/>
        </authorList>
    </citation>
    <scope>NUCLEOTIDE SEQUENCE [LARGE SCALE GENOMIC DNA]</scope>
</reference>
<evidence type="ECO:0000313" key="2">
    <source>
        <dbReference type="Proteomes" id="UP001157418"/>
    </source>
</evidence>
<protein>
    <submittedName>
        <fullName evidence="1">Uncharacterized protein</fullName>
    </submittedName>
</protein>
<name>A0AAU9LML2_9ASTR</name>
<dbReference type="EMBL" id="CAKMRJ010000001">
    <property type="protein sequence ID" value="CAH1414676.1"/>
    <property type="molecule type" value="Genomic_DNA"/>
</dbReference>
<organism evidence="1 2">
    <name type="scientific">Lactuca virosa</name>
    <dbReference type="NCBI Taxonomy" id="75947"/>
    <lineage>
        <taxon>Eukaryota</taxon>
        <taxon>Viridiplantae</taxon>
        <taxon>Streptophyta</taxon>
        <taxon>Embryophyta</taxon>
        <taxon>Tracheophyta</taxon>
        <taxon>Spermatophyta</taxon>
        <taxon>Magnoliopsida</taxon>
        <taxon>eudicotyledons</taxon>
        <taxon>Gunneridae</taxon>
        <taxon>Pentapetalae</taxon>
        <taxon>asterids</taxon>
        <taxon>campanulids</taxon>
        <taxon>Asterales</taxon>
        <taxon>Asteraceae</taxon>
        <taxon>Cichorioideae</taxon>
        <taxon>Cichorieae</taxon>
        <taxon>Lactucinae</taxon>
        <taxon>Lactuca</taxon>
    </lineage>
</organism>
<dbReference type="AlphaFoldDB" id="A0AAU9LML2"/>
<keyword evidence="2" id="KW-1185">Reference proteome</keyword>
<sequence length="131" mass="14905">MIPEEIFQFFSLQRCRKILEGQFAIKCSSLKPQFDYLVSKCKSVKQFKQIHAQITVHEGFIPHETSLPELCRLASFCAISPHGNLSYTKTIFDQQPNLLCNSIIRSLEGSAPPLTSLKNPSSCFVKYYVMV</sequence>